<gene>
    <name evidence="2" type="ORF">GXM_02860</name>
</gene>
<protein>
    <submittedName>
        <fullName evidence="2">Uncharacterized protein</fullName>
    </submittedName>
</protein>
<evidence type="ECO:0000256" key="1">
    <source>
        <dbReference type="SAM" id="SignalP"/>
    </source>
</evidence>
<name>A0A5P8VY64_9NOSO</name>
<evidence type="ECO:0000313" key="3">
    <source>
        <dbReference type="Proteomes" id="UP000326678"/>
    </source>
</evidence>
<accession>A0A5P8VY64</accession>
<feature type="chain" id="PRO_5024983644" evidence="1">
    <location>
        <begin position="23"/>
        <end position="42"/>
    </location>
</feature>
<keyword evidence="1" id="KW-0732">Signal</keyword>
<dbReference type="KEGG" id="nsh:GXM_02860"/>
<reference evidence="2 3" key="1">
    <citation type="submission" date="2019-10" db="EMBL/GenBank/DDBJ databases">
        <title>Genomic and transcriptomic insights into the perfect genentic adaptation of a filamentous nitrogen-fixing cyanobacterium to rice fields.</title>
        <authorList>
            <person name="Chen Z."/>
        </authorList>
    </citation>
    <scope>NUCLEOTIDE SEQUENCE [LARGE SCALE GENOMIC DNA]</scope>
    <source>
        <strain evidence="2">CCNUC1</strain>
    </source>
</reference>
<organism evidence="2 3">
    <name type="scientific">Nostoc sphaeroides CCNUC1</name>
    <dbReference type="NCBI Taxonomy" id="2653204"/>
    <lineage>
        <taxon>Bacteria</taxon>
        <taxon>Bacillati</taxon>
        <taxon>Cyanobacteriota</taxon>
        <taxon>Cyanophyceae</taxon>
        <taxon>Nostocales</taxon>
        <taxon>Nostocaceae</taxon>
        <taxon>Nostoc</taxon>
    </lineage>
</organism>
<dbReference type="EMBL" id="CP045226">
    <property type="protein sequence ID" value="QFS45383.1"/>
    <property type="molecule type" value="Genomic_DNA"/>
</dbReference>
<dbReference type="AlphaFoldDB" id="A0A5P8VY64"/>
<dbReference type="Proteomes" id="UP000326678">
    <property type="component" value="Chromosome Gxm1"/>
</dbReference>
<feature type="signal peptide" evidence="1">
    <location>
        <begin position="1"/>
        <end position="22"/>
    </location>
</feature>
<proteinExistence type="predicted"/>
<keyword evidence="3" id="KW-1185">Reference proteome</keyword>
<evidence type="ECO:0000313" key="2">
    <source>
        <dbReference type="EMBL" id="QFS45383.1"/>
    </source>
</evidence>
<sequence>MTAVLIKLSGFVLCPLSSVLGALTNTSATPFGYAQDKLSTSD</sequence>